<organism evidence="8 9">
    <name type="scientific">Phaeospirillum tilakii</name>
    <dbReference type="NCBI Taxonomy" id="741673"/>
    <lineage>
        <taxon>Bacteria</taxon>
        <taxon>Pseudomonadati</taxon>
        <taxon>Pseudomonadota</taxon>
        <taxon>Alphaproteobacteria</taxon>
        <taxon>Rhodospirillales</taxon>
        <taxon>Rhodospirillaceae</taxon>
        <taxon>Phaeospirillum</taxon>
    </lineage>
</organism>
<dbReference type="PANTHER" id="PTHR33692">
    <property type="entry name" value="RIBOSOME MATURATION FACTOR RIMM"/>
    <property type="match status" value="1"/>
</dbReference>
<evidence type="ECO:0000256" key="1">
    <source>
        <dbReference type="ARBA" id="ARBA00022490"/>
    </source>
</evidence>
<feature type="domain" description="RimM N-terminal" evidence="6">
    <location>
        <begin position="6"/>
        <end position="85"/>
    </location>
</feature>
<comment type="function">
    <text evidence="5">An accessory protein needed during the final step in the assembly of 30S ribosomal subunit, possibly for assembly of the head region. Essential for efficient processing of 16S rRNA. May be needed both before and after RbfA during the maturation of 16S rRNA. It has affinity for free ribosomal 30S subunits but not for 70S ribosomes.</text>
</comment>
<feature type="domain" description="Ribosome maturation factor RimM PRC barrel" evidence="7">
    <location>
        <begin position="98"/>
        <end position="162"/>
    </location>
</feature>
<dbReference type="PANTHER" id="PTHR33692:SF1">
    <property type="entry name" value="RIBOSOME MATURATION FACTOR RIMM"/>
    <property type="match status" value="1"/>
</dbReference>
<dbReference type="InterPro" id="IPR036976">
    <property type="entry name" value="RimM_N_sf"/>
</dbReference>
<dbReference type="SUPFAM" id="SSF50447">
    <property type="entry name" value="Translation proteins"/>
    <property type="match status" value="1"/>
</dbReference>
<keyword evidence="9" id="KW-1185">Reference proteome</keyword>
<dbReference type="Proteomes" id="UP001597296">
    <property type="component" value="Unassembled WGS sequence"/>
</dbReference>
<dbReference type="Pfam" id="PF01782">
    <property type="entry name" value="RimM"/>
    <property type="match status" value="1"/>
</dbReference>
<proteinExistence type="inferred from homology"/>
<evidence type="ECO:0000259" key="7">
    <source>
        <dbReference type="Pfam" id="PF24986"/>
    </source>
</evidence>
<dbReference type="Gene3D" id="2.40.30.60">
    <property type="entry name" value="RimM"/>
    <property type="match status" value="1"/>
</dbReference>
<keyword evidence="4 5" id="KW-0143">Chaperone</keyword>
<dbReference type="Gene3D" id="2.30.30.240">
    <property type="entry name" value="PRC-barrel domain"/>
    <property type="match status" value="1"/>
</dbReference>
<name>A0ABW5C9Z2_9PROT</name>
<comment type="domain">
    <text evidence="5">The PRC barrel domain binds ribosomal protein uS19.</text>
</comment>
<evidence type="ECO:0000313" key="8">
    <source>
        <dbReference type="EMBL" id="MFD2232870.1"/>
    </source>
</evidence>
<evidence type="ECO:0000256" key="2">
    <source>
        <dbReference type="ARBA" id="ARBA00022517"/>
    </source>
</evidence>
<accession>A0ABW5C9Z2</accession>
<protein>
    <recommendedName>
        <fullName evidence="5">Ribosome maturation factor RimM</fullName>
    </recommendedName>
</protein>
<dbReference type="RefSeq" id="WP_377314560.1">
    <property type="nucleotide sequence ID" value="NZ_JBHUIY010000004.1"/>
</dbReference>
<evidence type="ECO:0000256" key="3">
    <source>
        <dbReference type="ARBA" id="ARBA00022552"/>
    </source>
</evidence>
<dbReference type="NCBIfam" id="TIGR02273">
    <property type="entry name" value="16S_RimM"/>
    <property type="match status" value="1"/>
</dbReference>
<evidence type="ECO:0000256" key="4">
    <source>
        <dbReference type="ARBA" id="ARBA00023186"/>
    </source>
</evidence>
<evidence type="ECO:0000313" key="9">
    <source>
        <dbReference type="Proteomes" id="UP001597296"/>
    </source>
</evidence>
<dbReference type="InterPro" id="IPR009000">
    <property type="entry name" value="Transl_B-barrel_sf"/>
</dbReference>
<comment type="subunit">
    <text evidence="5">Binds ribosomal protein uS19.</text>
</comment>
<dbReference type="InterPro" id="IPR011033">
    <property type="entry name" value="PRC_barrel-like_sf"/>
</dbReference>
<comment type="subcellular location">
    <subcellularLocation>
        <location evidence="5">Cytoplasm</location>
    </subcellularLocation>
</comment>
<comment type="similarity">
    <text evidence="5">Belongs to the RimM family.</text>
</comment>
<dbReference type="InterPro" id="IPR002676">
    <property type="entry name" value="RimM_N"/>
</dbReference>
<keyword evidence="3 5" id="KW-0698">rRNA processing</keyword>
<comment type="caution">
    <text evidence="8">The sequence shown here is derived from an EMBL/GenBank/DDBJ whole genome shotgun (WGS) entry which is preliminary data.</text>
</comment>
<dbReference type="HAMAP" id="MF_00014">
    <property type="entry name" value="Ribosome_mat_RimM"/>
    <property type="match status" value="1"/>
</dbReference>
<reference evidence="9" key="1">
    <citation type="journal article" date="2019" name="Int. J. Syst. Evol. Microbiol.">
        <title>The Global Catalogue of Microorganisms (GCM) 10K type strain sequencing project: providing services to taxonomists for standard genome sequencing and annotation.</title>
        <authorList>
            <consortium name="The Broad Institute Genomics Platform"/>
            <consortium name="The Broad Institute Genome Sequencing Center for Infectious Disease"/>
            <person name="Wu L."/>
            <person name="Ma J."/>
        </authorList>
    </citation>
    <scope>NUCLEOTIDE SEQUENCE [LARGE SCALE GENOMIC DNA]</scope>
    <source>
        <strain evidence="9">KCTC 15012</strain>
    </source>
</reference>
<gene>
    <name evidence="5 8" type="primary">rimM</name>
    <name evidence="8" type="ORF">ACFSNB_03535</name>
</gene>
<dbReference type="SUPFAM" id="SSF50346">
    <property type="entry name" value="PRC-barrel domain"/>
    <property type="match status" value="1"/>
</dbReference>
<keyword evidence="1 5" id="KW-0963">Cytoplasm</keyword>
<dbReference type="EMBL" id="JBHUIY010000004">
    <property type="protein sequence ID" value="MFD2232870.1"/>
    <property type="molecule type" value="Genomic_DNA"/>
</dbReference>
<dbReference type="InterPro" id="IPR011961">
    <property type="entry name" value="RimM"/>
</dbReference>
<dbReference type="Pfam" id="PF24986">
    <property type="entry name" value="PRC_RimM"/>
    <property type="match status" value="1"/>
</dbReference>
<evidence type="ECO:0000256" key="5">
    <source>
        <dbReference type="HAMAP-Rule" id="MF_00014"/>
    </source>
</evidence>
<evidence type="ECO:0000259" key="6">
    <source>
        <dbReference type="Pfam" id="PF01782"/>
    </source>
</evidence>
<keyword evidence="2 5" id="KW-0690">Ribosome biogenesis</keyword>
<dbReference type="InterPro" id="IPR056792">
    <property type="entry name" value="PRC_RimM"/>
</dbReference>
<sequence length="179" mass="18553">MASRVCVGLVVGVHGVRGAVRLKSFTEVAADIGRYSPVEDESGTRRWRLRVTGEAKGAVIATLDGIADRDAAEALKGARLYVERARLPATGEDEFLYADLVGLVAVTGEGDRLGRVGAVADHGAGDVLDITLDEGGSLLLPFTRASVPEVDLANGRLVVVPPVYAEGGQENEGAGGAET</sequence>